<protein>
    <recommendedName>
        <fullName evidence="1">PE cleavage protein A C-terminal domain-containing protein</fullName>
    </recommendedName>
</protein>
<dbReference type="Pfam" id="PF20729">
    <property type="entry name" value="PE-PGRS_C"/>
    <property type="match status" value="1"/>
</dbReference>
<gene>
    <name evidence="2" type="ORF">BST11_16030</name>
</gene>
<sequence length="278" mass="27971">MTVDQQINRPYVDVSIAGGPNSQVVLDTGSKGLVVPPQDVNFATLGTPTGTNTVQYGEGANLLRETYTTYSATVNFGNGIITQPTTIAVITSVTQIQNGVSTNLPASDGLAVLGVGSGGAGTVGVGPLGTSPVQALPGTLNQGVLINEPAGTVQFGANPLTVGTSVTGAPVTNLRVSVNGGTPVTVTNAFVDSGGLWGDVPSSVGTGSINGYVPPGTVLTISTPSGVGIYRQTILSGPTAPYVVGPTDNFNTGNSPFEIIPIYLSYSPTNVGTLFFDL</sequence>
<dbReference type="Proteomes" id="UP000192319">
    <property type="component" value="Unassembled WGS sequence"/>
</dbReference>
<accession>A0ABX3R6P3</accession>
<feature type="domain" description="PE cleavage protein A C-terminal" evidence="1">
    <location>
        <begin position="6"/>
        <end position="273"/>
    </location>
</feature>
<evidence type="ECO:0000313" key="3">
    <source>
        <dbReference type="Proteomes" id="UP000192319"/>
    </source>
</evidence>
<dbReference type="NCBIfam" id="NF038019">
    <property type="entry name" value="PE_process_PecA"/>
    <property type="match status" value="1"/>
</dbReference>
<reference evidence="2 3" key="1">
    <citation type="submission" date="2017-02" db="EMBL/GenBank/DDBJ databases">
        <title>The new phylogeny of genus Mycobacterium.</title>
        <authorList>
            <person name="Tortoli E."/>
            <person name="Trovato A."/>
            <person name="Cirillo D.M."/>
        </authorList>
    </citation>
    <scope>NUCLEOTIDE SEQUENCE [LARGE SCALE GENOMIC DNA]</scope>
    <source>
        <strain evidence="2 3">DSM 45230</strain>
    </source>
</reference>
<dbReference type="EMBL" id="MVHD01000028">
    <property type="protein sequence ID" value="OQZ89710.1"/>
    <property type="molecule type" value="Genomic_DNA"/>
</dbReference>
<name>A0ABX3R6P3_9MYCO</name>
<keyword evidence="3" id="KW-1185">Reference proteome</keyword>
<evidence type="ECO:0000313" key="2">
    <source>
        <dbReference type="EMBL" id="OQZ89710.1"/>
    </source>
</evidence>
<dbReference type="RefSeq" id="WP_083138911.1">
    <property type="nucleotide sequence ID" value="NZ_MVHD01000028.1"/>
</dbReference>
<dbReference type="InterPro" id="IPR048054">
    <property type="entry name" value="PecA_C"/>
</dbReference>
<dbReference type="Gene3D" id="2.40.70.10">
    <property type="entry name" value="Acid Proteases"/>
    <property type="match status" value="1"/>
</dbReference>
<dbReference type="InterPro" id="IPR021109">
    <property type="entry name" value="Peptidase_aspartic_dom_sf"/>
</dbReference>
<organism evidence="2 3">
    <name type="scientific">Mycobacterium alsense</name>
    <dbReference type="NCBI Taxonomy" id="324058"/>
    <lineage>
        <taxon>Bacteria</taxon>
        <taxon>Bacillati</taxon>
        <taxon>Actinomycetota</taxon>
        <taxon>Actinomycetes</taxon>
        <taxon>Mycobacteriales</taxon>
        <taxon>Mycobacteriaceae</taxon>
        <taxon>Mycobacterium</taxon>
    </lineage>
</organism>
<evidence type="ECO:0000259" key="1">
    <source>
        <dbReference type="Pfam" id="PF20729"/>
    </source>
</evidence>
<proteinExistence type="predicted"/>
<comment type="caution">
    <text evidence="2">The sequence shown here is derived from an EMBL/GenBank/DDBJ whole genome shotgun (WGS) entry which is preliminary data.</text>
</comment>